<dbReference type="Gene3D" id="1.10.8.500">
    <property type="entry name" value="HAMP domain in histidine kinase"/>
    <property type="match status" value="1"/>
</dbReference>
<feature type="compositionally biased region" description="Basic and acidic residues" evidence="9">
    <location>
        <begin position="387"/>
        <end position="405"/>
    </location>
</feature>
<dbReference type="HOGENOM" id="CLU_000445_107_21_5"/>
<dbReference type="Pfam" id="PF00015">
    <property type="entry name" value="MCPsignal"/>
    <property type="match status" value="1"/>
</dbReference>
<dbReference type="Gene3D" id="1.10.287.950">
    <property type="entry name" value="Methyl-accepting chemotaxis protein"/>
    <property type="match status" value="1"/>
</dbReference>
<evidence type="ECO:0000256" key="1">
    <source>
        <dbReference type="ARBA" id="ARBA00004651"/>
    </source>
</evidence>
<comment type="subcellular location">
    <subcellularLocation>
        <location evidence="1">Cell membrane</location>
        <topology evidence="1">Multi-pass membrane protein</topology>
    </subcellularLocation>
</comment>
<keyword evidence="2" id="KW-1003">Cell membrane</keyword>
<evidence type="ECO:0000259" key="12">
    <source>
        <dbReference type="PROSITE" id="PS50885"/>
    </source>
</evidence>
<dbReference type="GO" id="GO:0007165">
    <property type="term" value="P:signal transduction"/>
    <property type="evidence" value="ECO:0007669"/>
    <property type="project" value="UniProtKB-KW"/>
</dbReference>
<keyword evidence="14" id="KW-1185">Reference proteome</keyword>
<dbReference type="EMBL" id="CP000133">
    <property type="protein sequence ID" value="ABC89699.1"/>
    <property type="molecule type" value="Genomic_DNA"/>
</dbReference>
<gene>
    <name evidence="13" type="primary">mcpV2</name>
    <name evidence="13" type="ordered locus">RHE_CH00888</name>
</gene>
<dbReference type="eggNOG" id="COG4564">
    <property type="taxonomic scope" value="Bacteria"/>
</dbReference>
<dbReference type="Proteomes" id="UP000001936">
    <property type="component" value="Chromosome"/>
</dbReference>
<comment type="similarity">
    <text evidence="7">Belongs to the methyl-accepting chemotaxis (MCP) protein family.</text>
</comment>
<dbReference type="eggNOG" id="COG0840">
    <property type="taxonomic scope" value="Bacteria"/>
</dbReference>
<evidence type="ECO:0000256" key="10">
    <source>
        <dbReference type="SAM" id="Phobius"/>
    </source>
</evidence>
<dbReference type="GO" id="GO:0005886">
    <property type="term" value="C:plasma membrane"/>
    <property type="evidence" value="ECO:0007669"/>
    <property type="project" value="UniProtKB-SubCell"/>
</dbReference>
<evidence type="ECO:0000256" key="6">
    <source>
        <dbReference type="ARBA" id="ARBA00023136"/>
    </source>
</evidence>
<dbReference type="FunFam" id="1.10.287.950:FF:000001">
    <property type="entry name" value="Methyl-accepting chemotaxis sensory transducer"/>
    <property type="match status" value="1"/>
</dbReference>
<dbReference type="SMART" id="SM01049">
    <property type="entry name" value="Cache_2"/>
    <property type="match status" value="1"/>
</dbReference>
<organism evidence="13 14">
    <name type="scientific">Rhizobium etli (strain ATCC 51251 / DSM 11541 / JCM 21823 / NBRC 15573 / CFN 42)</name>
    <dbReference type="NCBI Taxonomy" id="347834"/>
    <lineage>
        <taxon>Bacteria</taxon>
        <taxon>Pseudomonadati</taxon>
        <taxon>Pseudomonadota</taxon>
        <taxon>Alphaproteobacteria</taxon>
        <taxon>Hyphomicrobiales</taxon>
        <taxon>Rhizobiaceae</taxon>
        <taxon>Rhizobium/Agrobacterium group</taxon>
        <taxon>Rhizobium</taxon>
    </lineage>
</organism>
<dbReference type="SMART" id="SM00283">
    <property type="entry name" value="MA"/>
    <property type="match status" value="1"/>
</dbReference>
<evidence type="ECO:0000256" key="8">
    <source>
        <dbReference type="PROSITE-ProRule" id="PRU00284"/>
    </source>
</evidence>
<keyword evidence="8" id="KW-0807">Transducer</keyword>
<keyword evidence="3" id="KW-0145">Chemotaxis</keyword>
<dbReference type="SUPFAM" id="SSF158472">
    <property type="entry name" value="HAMP domain-like"/>
    <property type="match status" value="1"/>
</dbReference>
<dbReference type="InterPro" id="IPR051310">
    <property type="entry name" value="MCP_chemotaxis"/>
</dbReference>
<protein>
    <submittedName>
        <fullName evidence="13">Methyl-accepting chemotaxis protein</fullName>
    </submittedName>
</protein>
<feature type="transmembrane region" description="Helical" evidence="10">
    <location>
        <begin position="221"/>
        <end position="243"/>
    </location>
</feature>
<dbReference type="PROSITE" id="PS50111">
    <property type="entry name" value="CHEMOTAXIS_TRANSDUC_2"/>
    <property type="match status" value="1"/>
</dbReference>
<dbReference type="InterPro" id="IPR003660">
    <property type="entry name" value="HAMP_dom"/>
</dbReference>
<evidence type="ECO:0000256" key="7">
    <source>
        <dbReference type="ARBA" id="ARBA00029447"/>
    </source>
</evidence>
<evidence type="ECO:0000256" key="3">
    <source>
        <dbReference type="ARBA" id="ARBA00022500"/>
    </source>
</evidence>
<feature type="region of interest" description="Disordered" evidence="9">
    <location>
        <begin position="1"/>
        <end position="23"/>
    </location>
</feature>
<dbReference type="Gene3D" id="3.30.450.20">
    <property type="entry name" value="PAS domain"/>
    <property type="match status" value="1"/>
</dbReference>
<sequence length="641" mass="69095">MLFSSGRRVPLRGARTGGRRPHRNVFPHSPLRGIMKNLKISKQLILLIVGLMAAFAIATSLQIRSSVDAIYKERYDMLRAEVQSAISVFKLYQAKVTAGEMTLEDAQKQAYATVNGMKYDPDGYFFGYSYDVQMMFHYDASKVGQNLKGQPDSKGKLYREELVKLGQQGGGLVEFYSTSKPGQPAGDYRKTAYGQAFEPWKVVVVTGVYMDDLDAQINSTILTALSGSIVLFFLAMAAAYVVIRGISGPLNNVHAALKAVSEEDVSIAIPHTGMNNEVGMMAKATLSLQEKIRERHQMSDREAAQQLALESERENNLRQQQDEAALQARVVTTIGQALELIARGDLTVRCADLGQKYAALRDNFNDALSHLEAAMAKVSAKGSDIGTSKEEIRRASNELSQRTERQAASLEETSAALDELTVAVRQTADGAHEASKRVQAVSAETTHSDAIVSEAIEAMSGIEKSSSEISKIIGVIDEIAFQTNLLALNAGVEAARAGESGKGFAVVAQEVRELAQRSAAAAKEIKDQIARSSSQVHQGVRLVGEAGEALKRISDQIKAANEIVAKIAHSASEQDTTLRSISTSVNQLDAATQQNAAMAEETTASAETLASDTDELIDLIRGFRVGSAGAAPAMHQGRRAA</sequence>
<feature type="domain" description="HAMP" evidence="12">
    <location>
        <begin position="325"/>
        <end position="376"/>
    </location>
</feature>
<keyword evidence="6 10" id="KW-0472">Membrane</keyword>
<feature type="domain" description="HAMP" evidence="12">
    <location>
        <begin position="244"/>
        <end position="297"/>
    </location>
</feature>
<dbReference type="SUPFAM" id="SSF58104">
    <property type="entry name" value="Methyl-accepting chemotaxis protein (MCP) signaling domain"/>
    <property type="match status" value="1"/>
</dbReference>
<dbReference type="SMART" id="SM00304">
    <property type="entry name" value="HAMP"/>
    <property type="match status" value="2"/>
</dbReference>
<feature type="domain" description="Methyl-accepting transducer" evidence="11">
    <location>
        <begin position="381"/>
        <end position="610"/>
    </location>
</feature>
<dbReference type="GO" id="GO:0006935">
    <property type="term" value="P:chemotaxis"/>
    <property type="evidence" value="ECO:0007669"/>
    <property type="project" value="UniProtKB-KW"/>
</dbReference>
<dbReference type="PROSITE" id="PS50885">
    <property type="entry name" value="HAMP"/>
    <property type="match status" value="2"/>
</dbReference>
<evidence type="ECO:0000256" key="4">
    <source>
        <dbReference type="ARBA" id="ARBA00022692"/>
    </source>
</evidence>
<accession>Q2KBT7</accession>
<evidence type="ECO:0000313" key="13">
    <source>
        <dbReference type="EMBL" id="ABC89699.1"/>
    </source>
</evidence>
<dbReference type="InterPro" id="IPR033480">
    <property type="entry name" value="sCache_2"/>
</dbReference>
<dbReference type="KEGG" id="ret:RHE_CH00888"/>
<evidence type="ECO:0000256" key="9">
    <source>
        <dbReference type="SAM" id="MobiDB-lite"/>
    </source>
</evidence>
<keyword evidence="5 10" id="KW-1133">Transmembrane helix</keyword>
<keyword evidence="4 10" id="KW-0812">Transmembrane</keyword>
<evidence type="ECO:0000256" key="5">
    <source>
        <dbReference type="ARBA" id="ARBA00022989"/>
    </source>
</evidence>
<feature type="region of interest" description="Disordered" evidence="9">
    <location>
        <begin position="380"/>
        <end position="408"/>
    </location>
</feature>
<dbReference type="InterPro" id="IPR004089">
    <property type="entry name" value="MCPsignal_dom"/>
</dbReference>
<dbReference type="CDD" id="cd11386">
    <property type="entry name" value="MCP_signal"/>
    <property type="match status" value="1"/>
</dbReference>
<evidence type="ECO:0000259" key="11">
    <source>
        <dbReference type="PROSITE" id="PS50111"/>
    </source>
</evidence>
<proteinExistence type="inferred from homology"/>
<dbReference type="AlphaFoldDB" id="Q2KBT7"/>
<name>Q2KBT7_RHIEC</name>
<dbReference type="PANTHER" id="PTHR43531">
    <property type="entry name" value="PROTEIN ICFG"/>
    <property type="match status" value="1"/>
</dbReference>
<evidence type="ECO:0000313" key="14">
    <source>
        <dbReference type="Proteomes" id="UP000001936"/>
    </source>
</evidence>
<reference evidence="13 14" key="1">
    <citation type="journal article" date="2006" name="Proc. Natl. Acad. Sci. U.S.A.">
        <title>The partitioned Rhizobium etli genome: genetic and metabolic redundancy in seven interacting replicons.</title>
        <authorList>
            <person name="Gonzalez V."/>
            <person name="Santamaria R.I."/>
            <person name="Bustos P."/>
            <person name="Hernandez-Gonzalez I."/>
            <person name="Medrano-Soto A."/>
            <person name="Moreno-Hagelsieb G."/>
            <person name="Janga S.C."/>
            <person name="Ramirez M.A."/>
            <person name="Jimenez-Jacinto V."/>
            <person name="Collado-Vides J."/>
            <person name="Davila G."/>
        </authorList>
    </citation>
    <scope>NUCLEOTIDE SEQUENCE [LARGE SCALE GENOMIC DNA]</scope>
    <source>
        <strain evidence="14">ATCC 51251 / DSM 11541 / JCM 21823 / NBRC 15573 / CFN 42</strain>
    </source>
</reference>
<dbReference type="Pfam" id="PF17200">
    <property type="entry name" value="sCache_2"/>
    <property type="match status" value="1"/>
</dbReference>
<dbReference type="PANTHER" id="PTHR43531:SF11">
    <property type="entry name" value="METHYL-ACCEPTING CHEMOTAXIS PROTEIN 3"/>
    <property type="match status" value="1"/>
</dbReference>
<evidence type="ECO:0000256" key="2">
    <source>
        <dbReference type="ARBA" id="ARBA00022475"/>
    </source>
</evidence>
<feature type="transmembrane region" description="Helical" evidence="10">
    <location>
        <begin position="44"/>
        <end position="63"/>
    </location>
</feature>